<dbReference type="Pfam" id="PF13426">
    <property type="entry name" value="PAS_9"/>
    <property type="match status" value="1"/>
</dbReference>
<dbReference type="PROSITE" id="PS50112">
    <property type="entry name" value="PAS"/>
    <property type="match status" value="1"/>
</dbReference>
<evidence type="ECO:0000313" key="4">
    <source>
        <dbReference type="EMBL" id="KKL16353.1"/>
    </source>
</evidence>
<feature type="coiled-coil region" evidence="1">
    <location>
        <begin position="30"/>
        <end position="57"/>
    </location>
</feature>
<dbReference type="PROSITE" id="PS50113">
    <property type="entry name" value="PAC"/>
    <property type="match status" value="1"/>
</dbReference>
<dbReference type="InterPro" id="IPR000014">
    <property type="entry name" value="PAS"/>
</dbReference>
<dbReference type="NCBIfam" id="TIGR00229">
    <property type="entry name" value="sensory_box"/>
    <property type="match status" value="1"/>
</dbReference>
<reference evidence="4" key="1">
    <citation type="journal article" date="2015" name="Nature">
        <title>Complex archaea that bridge the gap between prokaryotes and eukaryotes.</title>
        <authorList>
            <person name="Spang A."/>
            <person name="Saw J.H."/>
            <person name="Jorgensen S.L."/>
            <person name="Zaremba-Niedzwiedzka K."/>
            <person name="Martijn J."/>
            <person name="Lind A.E."/>
            <person name="van Eijk R."/>
            <person name="Schleper C."/>
            <person name="Guy L."/>
            <person name="Ettema T.J."/>
        </authorList>
    </citation>
    <scope>NUCLEOTIDE SEQUENCE</scope>
</reference>
<dbReference type="SUPFAM" id="SSF55785">
    <property type="entry name" value="PYP-like sensor domain (PAS domain)"/>
    <property type="match status" value="1"/>
</dbReference>
<organism evidence="4">
    <name type="scientific">marine sediment metagenome</name>
    <dbReference type="NCBI Taxonomy" id="412755"/>
    <lineage>
        <taxon>unclassified sequences</taxon>
        <taxon>metagenomes</taxon>
        <taxon>ecological metagenomes</taxon>
    </lineage>
</organism>
<name>A0A0F9DWY6_9ZZZZ</name>
<gene>
    <name evidence="4" type="ORF">LCGC14_2496450</name>
</gene>
<feature type="domain" description="PAS" evidence="2">
    <location>
        <begin position="54"/>
        <end position="106"/>
    </location>
</feature>
<dbReference type="SMART" id="SM00091">
    <property type="entry name" value="PAS"/>
    <property type="match status" value="1"/>
</dbReference>
<evidence type="ECO:0000259" key="2">
    <source>
        <dbReference type="PROSITE" id="PS50112"/>
    </source>
</evidence>
<dbReference type="Gene3D" id="3.30.450.20">
    <property type="entry name" value="PAS domain"/>
    <property type="match status" value="1"/>
</dbReference>
<dbReference type="AlphaFoldDB" id="A0A0F9DWY6"/>
<feature type="non-terminal residue" evidence="4">
    <location>
        <position position="1"/>
    </location>
</feature>
<dbReference type="CDD" id="cd00130">
    <property type="entry name" value="PAS"/>
    <property type="match status" value="1"/>
</dbReference>
<protein>
    <recommendedName>
        <fullName evidence="5">PAS domain-containing protein</fullName>
    </recommendedName>
</protein>
<keyword evidence="1" id="KW-0175">Coiled coil</keyword>
<dbReference type="EMBL" id="LAZR01039698">
    <property type="protein sequence ID" value="KKL16353.1"/>
    <property type="molecule type" value="Genomic_DNA"/>
</dbReference>
<comment type="caution">
    <text evidence="4">The sequence shown here is derived from an EMBL/GenBank/DDBJ whole genome shotgun (WGS) entry which is preliminary data.</text>
</comment>
<dbReference type="InterPro" id="IPR035965">
    <property type="entry name" value="PAS-like_dom_sf"/>
</dbReference>
<evidence type="ECO:0008006" key="5">
    <source>
        <dbReference type="Google" id="ProtNLM"/>
    </source>
</evidence>
<evidence type="ECO:0000259" key="3">
    <source>
        <dbReference type="PROSITE" id="PS50113"/>
    </source>
</evidence>
<evidence type="ECO:0000256" key="1">
    <source>
        <dbReference type="SAM" id="Coils"/>
    </source>
</evidence>
<feature type="domain" description="PAC" evidence="3">
    <location>
        <begin position="122"/>
        <end position="174"/>
    </location>
</feature>
<sequence length="249" mass="27927">SISEATAVECMKAGADDYVLKEGLKHIGPAVEGALEKKRLKEEKEKAEQIVRQSAWEWQTIFDSVNDAISLINMEGKILQCNKAMASLLGKTAHEIIGSTCWELVHITSEPIEGCSFIRMRETHQRETMRFASGDRMLQVTVDPVLGEDGDLVRMVHIISDITALNRAEEQQKNLICELQNALAKVKKLSGFLPICASCKKIRDDKGYWNQIENYIQDHSEADFSHGLCPECAENLYPGLKLSFKDIDS</sequence>
<accession>A0A0F9DWY6</accession>
<dbReference type="InterPro" id="IPR000700">
    <property type="entry name" value="PAS-assoc_C"/>
</dbReference>
<proteinExistence type="predicted"/>